<evidence type="ECO:0000313" key="10">
    <source>
        <dbReference type="Proteomes" id="UP000281738"/>
    </source>
</evidence>
<feature type="transmembrane region" description="Helical" evidence="8">
    <location>
        <begin position="138"/>
        <end position="168"/>
    </location>
</feature>
<keyword evidence="6 8" id="KW-1133">Transmembrane helix</keyword>
<keyword evidence="7 8" id="KW-0472">Membrane</keyword>
<dbReference type="PANTHER" id="PTHR30269:SF0">
    <property type="entry name" value="MEMBRANE TRANSPORTER PROTEIN YFCA-RELATED"/>
    <property type="match status" value="1"/>
</dbReference>
<evidence type="ECO:0000256" key="2">
    <source>
        <dbReference type="ARBA" id="ARBA00009142"/>
    </source>
</evidence>
<dbReference type="EMBL" id="RKHO01000001">
    <property type="protein sequence ID" value="ROR89382.1"/>
    <property type="molecule type" value="Genomic_DNA"/>
</dbReference>
<evidence type="ECO:0000256" key="7">
    <source>
        <dbReference type="ARBA" id="ARBA00023136"/>
    </source>
</evidence>
<reference evidence="9 10" key="1">
    <citation type="submission" date="2018-11" db="EMBL/GenBank/DDBJ databases">
        <title>Sequencing the genomes of 1000 actinobacteria strains.</title>
        <authorList>
            <person name="Klenk H.-P."/>
        </authorList>
    </citation>
    <scope>NUCLEOTIDE SEQUENCE [LARGE SCALE GENOMIC DNA]</scope>
    <source>
        <strain evidence="9 10">DSM 12652</strain>
    </source>
</reference>
<keyword evidence="3" id="KW-0813">Transport</keyword>
<dbReference type="PANTHER" id="PTHR30269">
    <property type="entry name" value="TRANSMEMBRANE PROTEIN YFCA"/>
    <property type="match status" value="1"/>
</dbReference>
<keyword evidence="5 8" id="KW-0812">Transmembrane</keyword>
<comment type="subcellular location">
    <subcellularLocation>
        <location evidence="1 8">Cell membrane</location>
        <topology evidence="1 8">Multi-pass membrane protein</topology>
    </subcellularLocation>
</comment>
<dbReference type="InterPro" id="IPR002781">
    <property type="entry name" value="TM_pro_TauE-like"/>
</dbReference>
<evidence type="ECO:0000256" key="8">
    <source>
        <dbReference type="RuleBase" id="RU363041"/>
    </source>
</evidence>
<gene>
    <name evidence="9" type="ORF">EDD33_0205</name>
</gene>
<keyword evidence="10" id="KW-1185">Reference proteome</keyword>
<protein>
    <recommendedName>
        <fullName evidence="8">Probable membrane transporter protein</fullName>
    </recommendedName>
</protein>
<proteinExistence type="inferred from homology"/>
<dbReference type="InterPro" id="IPR052017">
    <property type="entry name" value="TSUP"/>
</dbReference>
<dbReference type="GO" id="GO:0005886">
    <property type="term" value="C:plasma membrane"/>
    <property type="evidence" value="ECO:0007669"/>
    <property type="project" value="UniProtKB-SubCell"/>
</dbReference>
<comment type="caution">
    <text evidence="9">The sequence shown here is derived from an EMBL/GenBank/DDBJ whole genome shotgun (WGS) entry which is preliminary data.</text>
</comment>
<evidence type="ECO:0000256" key="1">
    <source>
        <dbReference type="ARBA" id="ARBA00004651"/>
    </source>
</evidence>
<sequence>MSPTEVLLLVAAGVGAGLTGSVAGLASLISYPALLAAGLPPLVANVSNTVALTGNALGTTVGSRRELVGQWPRLRLLMLLCATGGGLGAALLLLTDPAVFEAVVPWLVALGSALLLLRDRLRRWSETRRATAGPPRAWRGHLVVGAIGVYGGYFGAAAGVIMLAVLALRTTEPMAVTNAVKNVATSTANLVAAIAYVVLAPVDWAAVVPLAGGAVLGGWLGPQVVRLLPERPLRWGIALAGFGLAIRLQLG</sequence>
<feature type="transmembrane region" description="Helical" evidence="8">
    <location>
        <begin position="42"/>
        <end position="62"/>
    </location>
</feature>
<evidence type="ECO:0000256" key="5">
    <source>
        <dbReference type="ARBA" id="ARBA00022692"/>
    </source>
</evidence>
<accession>A0A3N2CPE7</accession>
<organism evidence="9 10">
    <name type="scientific">Nocardioides aurantiacus</name>
    <dbReference type="NCBI Taxonomy" id="86796"/>
    <lineage>
        <taxon>Bacteria</taxon>
        <taxon>Bacillati</taxon>
        <taxon>Actinomycetota</taxon>
        <taxon>Actinomycetes</taxon>
        <taxon>Propionibacteriales</taxon>
        <taxon>Nocardioidaceae</taxon>
        <taxon>Nocardioides</taxon>
    </lineage>
</organism>
<dbReference type="AlphaFoldDB" id="A0A3N2CPE7"/>
<name>A0A3N2CPE7_9ACTN</name>
<feature type="transmembrane region" description="Helical" evidence="8">
    <location>
        <begin position="74"/>
        <end position="93"/>
    </location>
</feature>
<dbReference type="Pfam" id="PF01925">
    <property type="entry name" value="TauE"/>
    <property type="match status" value="1"/>
</dbReference>
<feature type="transmembrane region" description="Helical" evidence="8">
    <location>
        <begin position="188"/>
        <end position="221"/>
    </location>
</feature>
<keyword evidence="4 8" id="KW-1003">Cell membrane</keyword>
<evidence type="ECO:0000256" key="4">
    <source>
        <dbReference type="ARBA" id="ARBA00022475"/>
    </source>
</evidence>
<dbReference type="Proteomes" id="UP000281738">
    <property type="component" value="Unassembled WGS sequence"/>
</dbReference>
<comment type="similarity">
    <text evidence="2 8">Belongs to the 4-toluene sulfonate uptake permease (TSUP) (TC 2.A.102) family.</text>
</comment>
<evidence type="ECO:0000256" key="3">
    <source>
        <dbReference type="ARBA" id="ARBA00022448"/>
    </source>
</evidence>
<evidence type="ECO:0000256" key="6">
    <source>
        <dbReference type="ARBA" id="ARBA00022989"/>
    </source>
</evidence>
<evidence type="ECO:0000313" key="9">
    <source>
        <dbReference type="EMBL" id="ROR89382.1"/>
    </source>
</evidence>
<dbReference type="RefSeq" id="WP_246003298.1">
    <property type="nucleotide sequence ID" value="NZ_RKHO01000001.1"/>
</dbReference>